<feature type="domain" description="SURP motif" evidence="8">
    <location>
        <begin position="154"/>
        <end position="196"/>
    </location>
</feature>
<dbReference type="InterPro" id="IPR035967">
    <property type="entry name" value="SWAP/Surp_sf"/>
</dbReference>
<evidence type="ECO:0000256" key="2">
    <source>
        <dbReference type="ARBA" id="ARBA00022737"/>
    </source>
</evidence>
<evidence type="ECO:0000256" key="3">
    <source>
        <dbReference type="ARBA" id="ARBA00022884"/>
    </source>
</evidence>
<evidence type="ECO:0000256" key="6">
    <source>
        <dbReference type="ARBA" id="ARBA00023187"/>
    </source>
</evidence>
<proteinExistence type="predicted"/>
<keyword evidence="1" id="KW-0507">mRNA processing</keyword>
<feature type="compositionally biased region" description="Polar residues" evidence="7">
    <location>
        <begin position="517"/>
        <end position="530"/>
    </location>
</feature>
<feature type="compositionally biased region" description="Acidic residues" evidence="7">
    <location>
        <begin position="679"/>
        <end position="695"/>
    </location>
</feature>
<feature type="compositionally biased region" description="Basic and acidic residues" evidence="7">
    <location>
        <begin position="249"/>
        <end position="262"/>
    </location>
</feature>
<protein>
    <recommendedName>
        <fullName evidence="8">SURP motif domain-containing protein</fullName>
    </recommendedName>
</protein>
<dbReference type="SMART" id="SM00648">
    <property type="entry name" value="SWAP"/>
    <property type="match status" value="2"/>
</dbReference>
<dbReference type="GO" id="GO:0003723">
    <property type="term" value="F:RNA binding"/>
    <property type="evidence" value="ECO:0007669"/>
    <property type="project" value="UniProtKB-KW"/>
</dbReference>
<gene>
    <name evidence="9" type="ORF">ACJRO7_022908</name>
</gene>
<comment type="caution">
    <text evidence="9">The sequence shown here is derived from an EMBL/GenBank/DDBJ whole genome shotgun (WGS) entry which is preliminary data.</text>
</comment>
<feature type="compositionally biased region" description="Pro residues" evidence="7">
    <location>
        <begin position="47"/>
        <end position="61"/>
    </location>
</feature>
<keyword evidence="4" id="KW-0805">Transcription regulation</keyword>
<feature type="compositionally biased region" description="Basic residues" evidence="7">
    <location>
        <begin position="828"/>
        <end position="837"/>
    </location>
</feature>
<feature type="region of interest" description="Disordered" evidence="7">
    <location>
        <begin position="217"/>
        <end position="352"/>
    </location>
</feature>
<keyword evidence="3" id="KW-0694">RNA-binding</keyword>
<evidence type="ECO:0000313" key="10">
    <source>
        <dbReference type="Proteomes" id="UP001634007"/>
    </source>
</evidence>
<dbReference type="SUPFAM" id="SSF109905">
    <property type="entry name" value="Surp module (SWAP domain)"/>
    <property type="match status" value="2"/>
</dbReference>
<feature type="region of interest" description="Disordered" evidence="7">
    <location>
        <begin position="435"/>
        <end position="484"/>
    </location>
</feature>
<keyword evidence="2" id="KW-0677">Repeat</keyword>
<dbReference type="InterPro" id="IPR019147">
    <property type="entry name" value="SWAP_N_domain"/>
</dbReference>
<sequence>MDLEVVGRHALLFDDDPMAAFVNSPAALVDWHSLSIDRYDVRHLLSAPPPPRKARRPPPPSAAAADSSMEAELDRERYLDLPPPPTADEQEPHAETGTETANDGGYRAVAFSYGNPDDAMDQKTTDADSGYCPPFPVPEYLLQNLPPTEKVHQIIARTAMFVGKHGGQSEIVLRVKQGDNPSFGFLMPDHHLHAYFRFLVDHQELLNSDAEEKSIEGENTVDGGQEDTGGALSLLGATYGSGEDEDETTELRPELEEDKPKEVNVVTEPSSDGLDCKESTADVAGKEKPISKQPPHSSTKEKASAVKKNRSTSTVKAGAECATKKGGATLSNTAAMKTSLPSSKKVEQPLLEPPSDVKRLVDKIVEFIVKNGEAFGSVLIEQDKNQGRFPFLLPSNQYYPYYLKVLRKAQQSKLPGKKLSPEKIDAAGHEVEKNAALFKDSDSQSIGSDIPYESDRKGKFKMVIGKSKKDGQDQPSKDHQQQMGVSVDAAAAVAILQAARRGFKNPTLGGFPKMSLDANSHAQGSESAEASSFAPLENSDKKAENSISLPSDEAIARTAAVVAASEADSSEACLTKEQKLKAERLKRAKMFAALLKSGAAPSKNQLSRGLSVEPPDSGVSGSAGVPNASGQEREGGSFPADFGSSDISQKSERKASGNEQNERRSKRKYRSRAERHKEEEDEEGQEEEEEEEQEESGDKNEERDHKHSRKKRRSHGSHRSKERHGHRKGHSSSKDKESWHRHRDDSLDDKHHQHQHDSLDNEQRHHRHRHRHDTSDEEQQDNRHRNRHDSIDDKHDGSSDDRWRHSRCWNRHDSFDDKHDGSSDDNKHKPHRRHKHNGSLDDEEQHRRNSRRHRDYSDNETDRNKSRKHRKSHSGKKELEEGEISAGSGESKVPGTDGIAREASAGLSNTSQAPRAPSQPPEASEVPNDLRAKIRAMLMATM</sequence>
<feature type="compositionally biased region" description="Basic residues" evidence="7">
    <location>
        <begin position="706"/>
        <end position="731"/>
    </location>
</feature>
<evidence type="ECO:0000256" key="5">
    <source>
        <dbReference type="ARBA" id="ARBA00023163"/>
    </source>
</evidence>
<dbReference type="Pfam" id="PF01805">
    <property type="entry name" value="Surp"/>
    <property type="match status" value="2"/>
</dbReference>
<feature type="compositionally biased region" description="Basic and acidic residues" evidence="7">
    <location>
        <begin position="696"/>
        <end position="705"/>
    </location>
</feature>
<feature type="compositionally biased region" description="Basic and acidic residues" evidence="7">
    <location>
        <begin position="274"/>
        <end position="290"/>
    </location>
</feature>
<feature type="compositionally biased region" description="Basic and acidic residues" evidence="7">
    <location>
        <begin position="780"/>
        <end position="803"/>
    </location>
</feature>
<dbReference type="InterPro" id="IPR040397">
    <property type="entry name" value="SWAP"/>
</dbReference>
<dbReference type="InterPro" id="IPR000061">
    <property type="entry name" value="Surp"/>
</dbReference>
<feature type="compositionally biased region" description="Basic and acidic residues" evidence="7">
    <location>
        <begin position="649"/>
        <end position="663"/>
    </location>
</feature>
<feature type="region of interest" description="Disordered" evidence="7">
    <location>
        <begin position="596"/>
        <end position="942"/>
    </location>
</feature>
<dbReference type="EMBL" id="JBJKBG010000006">
    <property type="protein sequence ID" value="KAL3733458.1"/>
    <property type="molecule type" value="Genomic_DNA"/>
</dbReference>
<feature type="compositionally biased region" description="Basic residues" evidence="7">
    <location>
        <begin position="865"/>
        <end position="874"/>
    </location>
</feature>
<organism evidence="9 10">
    <name type="scientific">Eucalyptus globulus</name>
    <name type="common">Tasmanian blue gum</name>
    <dbReference type="NCBI Taxonomy" id="34317"/>
    <lineage>
        <taxon>Eukaryota</taxon>
        <taxon>Viridiplantae</taxon>
        <taxon>Streptophyta</taxon>
        <taxon>Embryophyta</taxon>
        <taxon>Tracheophyta</taxon>
        <taxon>Spermatophyta</taxon>
        <taxon>Magnoliopsida</taxon>
        <taxon>eudicotyledons</taxon>
        <taxon>Gunneridae</taxon>
        <taxon>Pentapetalae</taxon>
        <taxon>rosids</taxon>
        <taxon>malvids</taxon>
        <taxon>Myrtales</taxon>
        <taxon>Myrtaceae</taxon>
        <taxon>Myrtoideae</taxon>
        <taxon>Eucalypteae</taxon>
        <taxon>Eucalyptus</taxon>
    </lineage>
</organism>
<feature type="compositionally biased region" description="Basic and acidic residues" evidence="7">
    <location>
        <begin position="732"/>
        <end position="763"/>
    </location>
</feature>
<feature type="compositionally biased region" description="Basic and acidic residues" evidence="7">
    <location>
        <begin position="855"/>
        <end position="864"/>
    </location>
</feature>
<dbReference type="GO" id="GO:0006397">
    <property type="term" value="P:mRNA processing"/>
    <property type="evidence" value="ECO:0007669"/>
    <property type="project" value="UniProtKB-KW"/>
</dbReference>
<dbReference type="GO" id="GO:0008380">
    <property type="term" value="P:RNA splicing"/>
    <property type="evidence" value="ECO:0007669"/>
    <property type="project" value="UniProtKB-KW"/>
</dbReference>
<dbReference type="PANTHER" id="PTHR13161">
    <property type="entry name" value="SPLICING FACTOR SUPPRESSOR OF WHITE APRICOT"/>
    <property type="match status" value="1"/>
</dbReference>
<evidence type="ECO:0000256" key="1">
    <source>
        <dbReference type="ARBA" id="ARBA00022664"/>
    </source>
</evidence>
<dbReference type="Pfam" id="PF09750">
    <property type="entry name" value="DRY_EERY"/>
    <property type="match status" value="1"/>
</dbReference>
<dbReference type="SMART" id="SM01141">
    <property type="entry name" value="DRY_EERY"/>
    <property type="match status" value="1"/>
</dbReference>
<dbReference type="Gene3D" id="1.10.10.790">
    <property type="entry name" value="Surp module"/>
    <property type="match status" value="2"/>
</dbReference>
<feature type="domain" description="SURP motif" evidence="8">
    <location>
        <begin position="360"/>
        <end position="402"/>
    </location>
</feature>
<feature type="compositionally biased region" description="Basic and acidic residues" evidence="7">
    <location>
        <begin position="467"/>
        <end position="480"/>
    </location>
</feature>
<name>A0ABD3K2D7_EUCGL</name>
<keyword evidence="6" id="KW-0508">mRNA splicing</keyword>
<dbReference type="Proteomes" id="UP001634007">
    <property type="component" value="Unassembled WGS sequence"/>
</dbReference>
<keyword evidence="10" id="KW-1185">Reference proteome</keyword>
<feature type="region of interest" description="Disordered" evidence="7">
    <location>
        <begin position="46"/>
        <end position="103"/>
    </location>
</feature>
<feature type="region of interest" description="Disordered" evidence="7">
    <location>
        <begin position="514"/>
        <end position="551"/>
    </location>
</feature>
<keyword evidence="5" id="KW-0804">Transcription</keyword>
<evidence type="ECO:0000256" key="4">
    <source>
        <dbReference type="ARBA" id="ARBA00023015"/>
    </source>
</evidence>
<evidence type="ECO:0000256" key="7">
    <source>
        <dbReference type="SAM" id="MobiDB-lite"/>
    </source>
</evidence>
<dbReference type="PANTHER" id="PTHR13161:SF15">
    <property type="entry name" value="SPLICING FACTOR, SUPPRESSOR OF WHITE-APRICOT HOMOLOG"/>
    <property type="match status" value="1"/>
</dbReference>
<dbReference type="PROSITE" id="PS50128">
    <property type="entry name" value="SURP"/>
    <property type="match status" value="2"/>
</dbReference>
<accession>A0ABD3K2D7</accession>
<reference evidence="9 10" key="1">
    <citation type="submission" date="2024-11" db="EMBL/GenBank/DDBJ databases">
        <title>Chromosome-level genome assembly of Eucalyptus globulus Labill. provides insights into its genome evolution.</title>
        <authorList>
            <person name="Li X."/>
        </authorList>
    </citation>
    <scope>NUCLEOTIDE SEQUENCE [LARGE SCALE GENOMIC DNA]</scope>
    <source>
        <strain evidence="9">CL2024</strain>
        <tissue evidence="9">Fresh tender leaves</tissue>
    </source>
</reference>
<dbReference type="AlphaFoldDB" id="A0ABD3K2D7"/>
<evidence type="ECO:0000259" key="8">
    <source>
        <dbReference type="PROSITE" id="PS50128"/>
    </source>
</evidence>
<feature type="compositionally biased region" description="Basic and acidic residues" evidence="7">
    <location>
        <begin position="810"/>
        <end position="827"/>
    </location>
</feature>
<feature type="compositionally biased region" description="Polar residues" evidence="7">
    <location>
        <begin position="329"/>
        <end position="342"/>
    </location>
</feature>
<evidence type="ECO:0000313" key="9">
    <source>
        <dbReference type="EMBL" id="KAL3733458.1"/>
    </source>
</evidence>